<feature type="signal peptide" evidence="2">
    <location>
        <begin position="1"/>
        <end position="16"/>
    </location>
</feature>
<gene>
    <name evidence="4" type="ORF">HMF7854_06530</name>
</gene>
<evidence type="ECO:0000313" key="5">
    <source>
        <dbReference type="Proteomes" id="UP000274661"/>
    </source>
</evidence>
<protein>
    <submittedName>
        <fullName evidence="4">S9 family peptidase</fullName>
    </submittedName>
</protein>
<evidence type="ECO:0000256" key="1">
    <source>
        <dbReference type="ARBA" id="ARBA00022801"/>
    </source>
</evidence>
<keyword evidence="5" id="KW-1185">Reference proteome</keyword>
<sequence>MSAAALALVSSSSLLAQVAASGIRPLAEDARAFGSREEVKGLDISPDGTKAVYVAPAKDRWSAVMVVDLAKADSHPIAVSNANPETLRWCRFASDTRLVCRFTANVSVNGVLAGFSRLVAMDLDGKNAKELGQQNSFYDAGLRQDDGSILDWRSGSDGQVLMQRSYVPEEGKIGTRMVRSQQGLGVDLLDTRTLKVTTIEQPATGVDGYMTDGVGHVRLKSMVETRGDSGMLTGRYKYYYRADGSRDWKVLADYVSGDDYQPLAIDAGLNTIYVLKKLDGRMALYRTKLDGSLATELVASNPKVDIDNVIRAGRGQKVIGYTYAESERSAVYFDPEFKALSEALGKTLPNLPMVDFAGSSSDGSQLLLSAGSDNDPGRFYVFKKKSRELNELFASRSVLDGRPLARVKSVSFPAADGTMVPAYLTLPVGKQAADLPAVVLPHGGPSARDEWGFDWLPQFLAARGYAVIQPNYRGSAGFGDAWLMKNGFQSWRTSIGDIDAAARYLVTAKIADPKRLAVVGWSYGGYAALQSAATEPTLYRAVAAIAPVTDLAELKTDAAQYTNAKLVEQFVGTGPHIVDGSPLRHAAAISVPVLLVHGDQDINVAITQSDRMNAALSGAGKKVQYLRYKGLDHQLDDSVVRIEMLTKLGELLDSTIGH</sequence>
<dbReference type="EMBL" id="RWJF01000001">
    <property type="protein sequence ID" value="RST30523.1"/>
    <property type="molecule type" value="Genomic_DNA"/>
</dbReference>
<evidence type="ECO:0000313" key="4">
    <source>
        <dbReference type="EMBL" id="RST30523.1"/>
    </source>
</evidence>
<feature type="domain" description="Peptidase S9 prolyl oligopeptidase catalytic" evidence="3">
    <location>
        <begin position="451"/>
        <end position="648"/>
    </location>
</feature>
<dbReference type="PANTHER" id="PTHR42776">
    <property type="entry name" value="SERINE PEPTIDASE S9 FAMILY MEMBER"/>
    <property type="match status" value="1"/>
</dbReference>
<dbReference type="AlphaFoldDB" id="A0A3S0ELU3"/>
<dbReference type="Pfam" id="PF00326">
    <property type="entry name" value="Peptidase_S9"/>
    <property type="match status" value="1"/>
</dbReference>
<dbReference type="RefSeq" id="WP_126718356.1">
    <property type="nucleotide sequence ID" value="NZ_RWJF01000001.1"/>
</dbReference>
<proteinExistence type="predicted"/>
<keyword evidence="2" id="KW-0732">Signal</keyword>
<dbReference type="GO" id="GO:0006508">
    <property type="term" value="P:proteolysis"/>
    <property type="evidence" value="ECO:0007669"/>
    <property type="project" value="InterPro"/>
</dbReference>
<dbReference type="Proteomes" id="UP000274661">
    <property type="component" value="Unassembled WGS sequence"/>
</dbReference>
<reference evidence="4 5" key="1">
    <citation type="submission" date="2018-12" db="EMBL/GenBank/DDBJ databases">
        <title>Sphingomonas sp. HMF7854 Genome sequencing and assembly.</title>
        <authorList>
            <person name="Cha I."/>
            <person name="Kang H."/>
            <person name="Kim H."/>
            <person name="Kang J."/>
            <person name="Joh K."/>
        </authorList>
    </citation>
    <scope>NUCLEOTIDE SEQUENCE [LARGE SCALE GENOMIC DNA]</scope>
    <source>
        <strain evidence="4 5">HMF7854</strain>
    </source>
</reference>
<dbReference type="Gene3D" id="3.40.50.1820">
    <property type="entry name" value="alpha/beta hydrolase"/>
    <property type="match status" value="1"/>
</dbReference>
<dbReference type="SUPFAM" id="SSF53474">
    <property type="entry name" value="alpha/beta-Hydrolases"/>
    <property type="match status" value="1"/>
</dbReference>
<accession>A0A3S0ELU3</accession>
<name>A0A3S0ELU3_9SPHN</name>
<dbReference type="InterPro" id="IPR029058">
    <property type="entry name" value="AB_hydrolase_fold"/>
</dbReference>
<dbReference type="SUPFAM" id="SSF82171">
    <property type="entry name" value="DPP6 N-terminal domain-like"/>
    <property type="match status" value="1"/>
</dbReference>
<comment type="caution">
    <text evidence="4">The sequence shown here is derived from an EMBL/GenBank/DDBJ whole genome shotgun (WGS) entry which is preliminary data.</text>
</comment>
<dbReference type="PANTHER" id="PTHR42776:SF27">
    <property type="entry name" value="DIPEPTIDYL PEPTIDASE FAMILY MEMBER 6"/>
    <property type="match status" value="1"/>
</dbReference>
<dbReference type="GO" id="GO:0004252">
    <property type="term" value="F:serine-type endopeptidase activity"/>
    <property type="evidence" value="ECO:0007669"/>
    <property type="project" value="TreeGrafter"/>
</dbReference>
<feature type="chain" id="PRO_5018681753" evidence="2">
    <location>
        <begin position="17"/>
        <end position="658"/>
    </location>
</feature>
<organism evidence="4 5">
    <name type="scientific">Sphingomonas ginkgonis</name>
    <dbReference type="NCBI Taxonomy" id="2315330"/>
    <lineage>
        <taxon>Bacteria</taxon>
        <taxon>Pseudomonadati</taxon>
        <taxon>Pseudomonadota</taxon>
        <taxon>Alphaproteobacteria</taxon>
        <taxon>Sphingomonadales</taxon>
        <taxon>Sphingomonadaceae</taxon>
        <taxon>Sphingomonas</taxon>
    </lineage>
</organism>
<keyword evidence="1" id="KW-0378">Hydrolase</keyword>
<evidence type="ECO:0000256" key="2">
    <source>
        <dbReference type="SAM" id="SignalP"/>
    </source>
</evidence>
<evidence type="ECO:0000259" key="3">
    <source>
        <dbReference type="Pfam" id="PF00326"/>
    </source>
</evidence>
<dbReference type="OrthoDB" id="128799at2"/>
<dbReference type="InterPro" id="IPR001375">
    <property type="entry name" value="Peptidase_S9_cat"/>
</dbReference>